<feature type="region of interest" description="Disordered" evidence="1">
    <location>
        <begin position="204"/>
        <end position="322"/>
    </location>
</feature>
<keyword evidence="3" id="KW-1185">Reference proteome</keyword>
<feature type="region of interest" description="Disordered" evidence="1">
    <location>
        <begin position="37"/>
        <end position="102"/>
    </location>
</feature>
<evidence type="ECO:0000313" key="2">
    <source>
        <dbReference type="EMBL" id="KAH9838449.1"/>
    </source>
</evidence>
<comment type="caution">
    <text evidence="2">The sequence shown here is derived from an EMBL/GenBank/DDBJ whole genome shotgun (WGS) entry which is preliminary data.</text>
</comment>
<sequence>MPTVPPTYVPIAAYDEDVPPVPGAAAFPVSAFLDRDRDDAAAGPTPDPDLDDFAFVPMESGNAVTETGPDRPPALSFPFPPRTSRSPSPSHTPPPARKPRLSLGALSLHSPSALVGTPFDLSPRFEYPFPASASASAADADAHYPYPYPCAPGWAGFPVSTSLPNLAVGPAFAYGHPHPPWGPGLPMGMGVGAAQSSIHAHPKMRVREPPVPPGLVKKRRLMREREREQERERERERQREASARRAASMGSVDGGGAVDDRTPMPMLEERRPSAPLPLRPTLDTDSVPRRADLDRRESDETVVGGPRERGGERGGGCGEAEDAEVVGAVDRVDADAERGGVDVPRGVVRTVGEAVNAVGYPGIPTHDGTDAREGVSSHTLPSDLMPAPAFPDIHAPLDSLLPPPTDIDIPAADTTNADVAVPMIPYPTPALPSRHEQIHESYDTARDTTHTLSERDIHDSAYDPAPELKTPEVAAPIHDGARPLGELRFPAASEQLDGPRKVLA</sequence>
<feature type="compositionally biased region" description="Basic and acidic residues" evidence="1">
    <location>
        <begin position="258"/>
        <end position="272"/>
    </location>
</feature>
<organism evidence="2 3">
    <name type="scientific">Rhodofomes roseus</name>
    <dbReference type="NCBI Taxonomy" id="34475"/>
    <lineage>
        <taxon>Eukaryota</taxon>
        <taxon>Fungi</taxon>
        <taxon>Dikarya</taxon>
        <taxon>Basidiomycota</taxon>
        <taxon>Agaricomycotina</taxon>
        <taxon>Agaricomycetes</taxon>
        <taxon>Polyporales</taxon>
        <taxon>Rhodofomes</taxon>
    </lineage>
</organism>
<dbReference type="GeneID" id="71999895"/>
<evidence type="ECO:0000256" key="1">
    <source>
        <dbReference type="SAM" id="MobiDB-lite"/>
    </source>
</evidence>
<gene>
    <name evidence="2" type="ORF">C8Q71DRAFT_530988</name>
</gene>
<accession>A0ABQ8KJY0</accession>
<feature type="region of interest" description="Disordered" evidence="1">
    <location>
        <begin position="359"/>
        <end position="378"/>
    </location>
</feature>
<evidence type="ECO:0000313" key="3">
    <source>
        <dbReference type="Proteomes" id="UP000814176"/>
    </source>
</evidence>
<reference evidence="2 3" key="1">
    <citation type="journal article" date="2021" name="Environ. Microbiol.">
        <title>Gene family expansions and transcriptome signatures uncover fungal adaptations to wood decay.</title>
        <authorList>
            <person name="Hage H."/>
            <person name="Miyauchi S."/>
            <person name="Viragh M."/>
            <person name="Drula E."/>
            <person name="Min B."/>
            <person name="Chaduli D."/>
            <person name="Navarro D."/>
            <person name="Favel A."/>
            <person name="Norest M."/>
            <person name="Lesage-Meessen L."/>
            <person name="Balint B."/>
            <person name="Merenyi Z."/>
            <person name="de Eugenio L."/>
            <person name="Morin E."/>
            <person name="Martinez A.T."/>
            <person name="Baldrian P."/>
            <person name="Stursova M."/>
            <person name="Martinez M.J."/>
            <person name="Novotny C."/>
            <person name="Magnuson J.K."/>
            <person name="Spatafora J.W."/>
            <person name="Maurice S."/>
            <person name="Pangilinan J."/>
            <person name="Andreopoulos W."/>
            <person name="LaButti K."/>
            <person name="Hundley H."/>
            <person name="Na H."/>
            <person name="Kuo A."/>
            <person name="Barry K."/>
            <person name="Lipzen A."/>
            <person name="Henrissat B."/>
            <person name="Riley R."/>
            <person name="Ahrendt S."/>
            <person name="Nagy L.G."/>
            <person name="Grigoriev I.V."/>
            <person name="Martin F."/>
            <person name="Rosso M.N."/>
        </authorList>
    </citation>
    <scope>NUCLEOTIDE SEQUENCE [LARGE SCALE GENOMIC DNA]</scope>
    <source>
        <strain evidence="2 3">CIRM-BRFM 1785</strain>
    </source>
</reference>
<feature type="compositionally biased region" description="Basic and acidic residues" evidence="1">
    <location>
        <begin position="286"/>
        <end position="299"/>
    </location>
</feature>
<dbReference type="EMBL" id="JADCUA010000007">
    <property type="protein sequence ID" value="KAH9838449.1"/>
    <property type="molecule type" value="Genomic_DNA"/>
</dbReference>
<name>A0ABQ8KJY0_9APHY</name>
<protein>
    <submittedName>
        <fullName evidence="2">Uncharacterized protein</fullName>
    </submittedName>
</protein>
<dbReference type="Proteomes" id="UP000814176">
    <property type="component" value="Unassembled WGS sequence"/>
</dbReference>
<dbReference type="RefSeq" id="XP_047780364.1">
    <property type="nucleotide sequence ID" value="XM_047919163.1"/>
</dbReference>
<proteinExistence type="predicted"/>
<feature type="compositionally biased region" description="Basic and acidic residues" evidence="1">
    <location>
        <begin position="223"/>
        <end position="243"/>
    </location>
</feature>